<name>A0A565CP39_9BRAS</name>
<gene>
    <name evidence="1" type="ORF">ANE_LOCUS25795</name>
</gene>
<comment type="caution">
    <text evidence="1">The sequence shown here is derived from an EMBL/GenBank/DDBJ whole genome shotgun (WGS) entry which is preliminary data.</text>
</comment>
<organism evidence="1 2">
    <name type="scientific">Arabis nemorensis</name>
    <dbReference type="NCBI Taxonomy" id="586526"/>
    <lineage>
        <taxon>Eukaryota</taxon>
        <taxon>Viridiplantae</taxon>
        <taxon>Streptophyta</taxon>
        <taxon>Embryophyta</taxon>
        <taxon>Tracheophyta</taxon>
        <taxon>Spermatophyta</taxon>
        <taxon>Magnoliopsida</taxon>
        <taxon>eudicotyledons</taxon>
        <taxon>Gunneridae</taxon>
        <taxon>Pentapetalae</taxon>
        <taxon>rosids</taxon>
        <taxon>malvids</taxon>
        <taxon>Brassicales</taxon>
        <taxon>Brassicaceae</taxon>
        <taxon>Arabideae</taxon>
        <taxon>Arabis</taxon>
    </lineage>
</organism>
<dbReference type="EMBL" id="CABITT030000008">
    <property type="protein sequence ID" value="VVB15351.1"/>
    <property type="molecule type" value="Genomic_DNA"/>
</dbReference>
<proteinExistence type="predicted"/>
<accession>A0A565CP39</accession>
<keyword evidence="2" id="KW-1185">Reference proteome</keyword>
<evidence type="ECO:0000313" key="1">
    <source>
        <dbReference type="EMBL" id="VVB15351.1"/>
    </source>
</evidence>
<sequence length="85" mass="8828">MISRGRGGYGCGVSAHAVYHSVSQSVPQTSATATAATITAATVTATTADSQAVTGLTKKQWENLVRMLGENTGAITSTPRMWKEV</sequence>
<reference evidence="1" key="1">
    <citation type="submission" date="2019-07" db="EMBL/GenBank/DDBJ databases">
        <authorList>
            <person name="Dittberner H."/>
        </authorList>
    </citation>
    <scope>NUCLEOTIDE SEQUENCE [LARGE SCALE GENOMIC DNA]</scope>
</reference>
<dbReference type="AlphaFoldDB" id="A0A565CP39"/>
<dbReference type="Proteomes" id="UP000489600">
    <property type="component" value="Unassembled WGS sequence"/>
</dbReference>
<protein>
    <submittedName>
        <fullName evidence="1">Uncharacterized protein</fullName>
    </submittedName>
</protein>
<evidence type="ECO:0000313" key="2">
    <source>
        <dbReference type="Proteomes" id="UP000489600"/>
    </source>
</evidence>